<evidence type="ECO:0000256" key="6">
    <source>
        <dbReference type="ARBA" id="ARBA00022670"/>
    </source>
</evidence>
<dbReference type="InterPro" id="IPR000787">
    <property type="entry name" value="Peptidase_M29"/>
</dbReference>
<proteinExistence type="inferred from homology"/>
<organism evidence="10 11">
    <name type="scientific">Senegalia massiliensis</name>
    <dbReference type="NCBI Taxonomy" id="1720316"/>
    <lineage>
        <taxon>Bacteria</taxon>
        <taxon>Bacillati</taxon>
        <taxon>Bacillota</taxon>
        <taxon>Clostridia</taxon>
        <taxon>Eubacteriales</taxon>
        <taxon>Clostridiaceae</taxon>
        <taxon>Senegalia</taxon>
    </lineage>
</organism>
<evidence type="ECO:0000256" key="9">
    <source>
        <dbReference type="ARBA" id="ARBA00023049"/>
    </source>
</evidence>
<accession>A0A845R1H1</accession>
<evidence type="ECO:0000256" key="8">
    <source>
        <dbReference type="ARBA" id="ARBA00022801"/>
    </source>
</evidence>
<comment type="caution">
    <text evidence="10">The sequence shown here is derived from an EMBL/GenBank/DDBJ whole genome shotgun (WGS) entry which is preliminary data.</text>
</comment>
<dbReference type="RefSeq" id="WP_160196905.1">
    <property type="nucleotide sequence ID" value="NZ_QXXA01000006.1"/>
</dbReference>
<dbReference type="AlphaFoldDB" id="A0A845R1H1"/>
<keyword evidence="7" id="KW-0479">Metal-binding</keyword>
<keyword evidence="8" id="KW-0378">Hydrolase</keyword>
<dbReference type="PANTHER" id="PTHR34448:SF3">
    <property type="entry name" value="AMINOPEPTIDASE AMPS"/>
    <property type="match status" value="1"/>
</dbReference>
<evidence type="ECO:0000313" key="11">
    <source>
        <dbReference type="Proteomes" id="UP000467132"/>
    </source>
</evidence>
<keyword evidence="5 10" id="KW-0031">Aminopeptidase</keyword>
<comment type="cofactor">
    <cofactor evidence="2">
        <name>Mg(2+)</name>
        <dbReference type="ChEBI" id="CHEBI:18420"/>
    </cofactor>
</comment>
<evidence type="ECO:0000256" key="1">
    <source>
        <dbReference type="ARBA" id="ARBA00001941"/>
    </source>
</evidence>
<evidence type="ECO:0000256" key="4">
    <source>
        <dbReference type="ARBA" id="ARBA00008236"/>
    </source>
</evidence>
<dbReference type="Gene3D" id="3.40.1830.10">
    <property type="entry name" value="Thermophilic metalloprotease (M29)"/>
    <property type="match status" value="1"/>
</dbReference>
<keyword evidence="9" id="KW-0482">Metalloprotease</keyword>
<dbReference type="GO" id="GO:0004177">
    <property type="term" value="F:aminopeptidase activity"/>
    <property type="evidence" value="ECO:0007669"/>
    <property type="project" value="UniProtKB-KW"/>
</dbReference>
<dbReference type="PANTHER" id="PTHR34448">
    <property type="entry name" value="AMINOPEPTIDASE"/>
    <property type="match status" value="1"/>
</dbReference>
<dbReference type="InterPro" id="IPR035097">
    <property type="entry name" value="M29_N-terminal"/>
</dbReference>
<name>A0A845R1H1_9CLOT</name>
<dbReference type="GO" id="GO:0008237">
    <property type="term" value="F:metallopeptidase activity"/>
    <property type="evidence" value="ECO:0007669"/>
    <property type="project" value="UniProtKB-KW"/>
</dbReference>
<evidence type="ECO:0000313" key="10">
    <source>
        <dbReference type="EMBL" id="NBI06423.1"/>
    </source>
</evidence>
<protein>
    <submittedName>
        <fullName evidence="10">Aminopeptidase</fullName>
    </submittedName>
</protein>
<comment type="similarity">
    <text evidence="4">Belongs to the peptidase M29 family.</text>
</comment>
<dbReference type="Proteomes" id="UP000467132">
    <property type="component" value="Unassembled WGS sequence"/>
</dbReference>
<evidence type="ECO:0000256" key="5">
    <source>
        <dbReference type="ARBA" id="ARBA00022438"/>
    </source>
</evidence>
<comment type="cofactor">
    <cofactor evidence="1">
        <name>Co(2+)</name>
        <dbReference type="ChEBI" id="CHEBI:48828"/>
    </cofactor>
</comment>
<comment type="cofactor">
    <cofactor evidence="3">
        <name>Zn(2+)</name>
        <dbReference type="ChEBI" id="CHEBI:29105"/>
    </cofactor>
</comment>
<evidence type="ECO:0000256" key="7">
    <source>
        <dbReference type="ARBA" id="ARBA00022723"/>
    </source>
</evidence>
<reference evidence="10 11" key="1">
    <citation type="submission" date="2018-08" db="EMBL/GenBank/DDBJ databases">
        <title>Murine metabolic-syndrome-specific gut microbial biobank.</title>
        <authorList>
            <person name="Liu C."/>
        </authorList>
    </citation>
    <scope>NUCLEOTIDE SEQUENCE [LARGE SCALE GENOMIC DNA]</scope>
    <source>
        <strain evidence="10 11">583</strain>
    </source>
</reference>
<dbReference type="OrthoDB" id="9803993at2"/>
<dbReference type="GO" id="GO:0046872">
    <property type="term" value="F:metal ion binding"/>
    <property type="evidence" value="ECO:0007669"/>
    <property type="project" value="UniProtKB-KW"/>
</dbReference>
<keyword evidence="11" id="KW-1185">Reference proteome</keyword>
<dbReference type="Pfam" id="PF02073">
    <property type="entry name" value="Peptidase_M29"/>
    <property type="match status" value="1"/>
</dbReference>
<gene>
    <name evidence="10" type="ORF">D3Z33_06050</name>
</gene>
<sequence>MNNFNELLKKYADIAINIGVNIQKDQILYINAPIESNEFVRALSRSAYDAGARDVMVNWNDDELALIRFLNAPDKAFKEFPQWKADGLAELAKDNAAFISITGNDPDIFKDVDPEKMATDTKTKLKALQEYRKYTMASKVAWCVIAAPSKAWAKKVIGIDDSEKAIEKLWDKIFKIVRVDREEPVEAWKEHTTNLENRVKYLNKENFKKLHFKSSITDLEVELPKGHIWAGGGEKNDKDTYFVANIPTEEVFTMPHRTGVNGVVKNTKPFNYNGNLIDDFTLTLENGKVVDFKAEKGYDVLKKMLETDEGALHLGEVALVPHDSPISNLDTIFYNTLFDENASCHLALGKAYPTCIENGSDMETEELTEKGANDSLIHEDFMIGSADMNIIAEKQNGEKVQIFKDGNWSI</sequence>
<dbReference type="PRINTS" id="PR00919">
    <property type="entry name" value="THERMOPTASE"/>
</dbReference>
<dbReference type="GO" id="GO:0006508">
    <property type="term" value="P:proteolysis"/>
    <property type="evidence" value="ECO:0007669"/>
    <property type="project" value="UniProtKB-KW"/>
</dbReference>
<keyword evidence="6" id="KW-0645">Protease</keyword>
<dbReference type="SUPFAM" id="SSF144052">
    <property type="entry name" value="Thermophilic metalloprotease-like"/>
    <property type="match status" value="1"/>
</dbReference>
<dbReference type="InterPro" id="IPR052170">
    <property type="entry name" value="M29_Exopeptidase"/>
</dbReference>
<evidence type="ECO:0000256" key="3">
    <source>
        <dbReference type="ARBA" id="ARBA00001947"/>
    </source>
</evidence>
<evidence type="ECO:0000256" key="2">
    <source>
        <dbReference type="ARBA" id="ARBA00001946"/>
    </source>
</evidence>
<dbReference type="EMBL" id="QXXA01000006">
    <property type="protein sequence ID" value="NBI06423.1"/>
    <property type="molecule type" value="Genomic_DNA"/>
</dbReference>